<dbReference type="HOGENOM" id="CLU_737327_0_0_3"/>
<evidence type="ECO:0000313" key="2">
    <source>
        <dbReference type="Proteomes" id="UP000001203"/>
    </source>
</evidence>
<dbReference type="eggNOG" id="COG1769">
    <property type="taxonomic scope" value="Bacteria"/>
</dbReference>
<dbReference type="Gene3D" id="3.30.70.2940">
    <property type="match status" value="1"/>
</dbReference>
<name>B1X163_CROS5</name>
<dbReference type="EMBL" id="CP000806">
    <property type="protein sequence ID" value="ACB49704.1"/>
    <property type="molecule type" value="Genomic_DNA"/>
</dbReference>
<keyword evidence="2" id="KW-1185">Reference proteome</keyword>
<dbReference type="RefSeq" id="WP_009546843.1">
    <property type="nucleotide sequence ID" value="NC_010546.1"/>
</dbReference>
<dbReference type="STRING" id="43989.cce_0353"/>
<dbReference type="OrthoDB" id="6162707at2"/>
<gene>
    <name evidence="1" type="ordered locus">cce_0353</name>
</gene>
<evidence type="ECO:0000313" key="1">
    <source>
        <dbReference type="EMBL" id="ACB49704.1"/>
    </source>
</evidence>
<dbReference type="CDD" id="cd09748">
    <property type="entry name" value="Cmr3_III-B"/>
    <property type="match status" value="1"/>
</dbReference>
<dbReference type="Pfam" id="PF09700">
    <property type="entry name" value="Cas_Cmr3"/>
    <property type="match status" value="1"/>
</dbReference>
<dbReference type="AlphaFoldDB" id="B1X163"/>
<organism evidence="1 2">
    <name type="scientific">Crocosphaera subtropica (strain ATCC 51142 / BH68)</name>
    <name type="common">Cyanothece sp. (strain ATCC 51142)</name>
    <dbReference type="NCBI Taxonomy" id="43989"/>
    <lineage>
        <taxon>Bacteria</taxon>
        <taxon>Bacillati</taxon>
        <taxon>Cyanobacteriota</taxon>
        <taxon>Cyanophyceae</taxon>
        <taxon>Oscillatoriophycideae</taxon>
        <taxon>Chroococcales</taxon>
        <taxon>Aphanothecaceae</taxon>
        <taxon>Crocosphaera</taxon>
        <taxon>Crocosphaera subtropica</taxon>
    </lineage>
</organism>
<reference evidence="1 2" key="1">
    <citation type="journal article" date="2008" name="Proc. Natl. Acad. Sci. U.S.A.">
        <title>The genome of Cyanothece 51142, a unicellular diazotrophic cyanobacterium important in the marine nitrogen cycle.</title>
        <authorList>
            <person name="Welsh E.A."/>
            <person name="Liberton M."/>
            <person name="Stoeckel J."/>
            <person name="Loh T."/>
            <person name="Elvitigala T."/>
            <person name="Wang C."/>
            <person name="Wollam A."/>
            <person name="Fulton R.S."/>
            <person name="Clifton S.W."/>
            <person name="Jacobs J.M."/>
            <person name="Aurora R."/>
            <person name="Ghosh B.K."/>
            <person name="Sherman L.A."/>
            <person name="Smith R.D."/>
            <person name="Wilson R.K."/>
            <person name="Pakrasi H.B."/>
        </authorList>
    </citation>
    <scope>NUCLEOTIDE SEQUENCE [LARGE SCALE GENOMIC DNA]</scope>
    <source>
        <strain evidence="2">ATCC 51142 / BH68</strain>
    </source>
</reference>
<accession>B1X163</accession>
<dbReference type="Proteomes" id="UP000001203">
    <property type="component" value="Chromosome circular"/>
</dbReference>
<proteinExistence type="predicted"/>
<evidence type="ECO:0008006" key="3">
    <source>
        <dbReference type="Google" id="ProtNLM"/>
    </source>
</evidence>
<dbReference type="KEGG" id="cyt:cce_0353"/>
<sequence length="396" mass="45742">MYWYTLTPTDVLMLRDAKPFSPQERAWAGSVFPPNGHTIAGALRGLLGTKDNFKLKGVFFVKETPRQDTNNPEFTLYFPSPLGFVGNKPLIPLNWDKSLSLNYIFWDQTKPCPLTTKKPDYQEDKLDKKYRKYLPYEAILNYLQDSKFQEGDLLQLNDEPETPWKIETRSHNSIETNTKQVKDADGYFVENAIRMLPGWHLAIAIDQLTHENIENLSNKSEKLLTLRLGGEGHRVILQRCESLDTQWNQLKEISNNNFKNDQKAIAYLVTPGVFEKHHNGQAICKPYPWEWKLAHTINGNQKSGDLVSVATAKAVPISCRIRDKNDQNKSIPAPQVFAVPPGTQYYLNQPCYLFADPHNPDTQHLKENQEKQAYHKAKRLLELGYSELFWIKWENH</sequence>
<dbReference type="InterPro" id="IPR019117">
    <property type="entry name" value="CRISPR-assoc_protein_Cmr3"/>
</dbReference>
<protein>
    <recommendedName>
        <fullName evidence="3">CRISPR-associated protein Cmr3</fullName>
    </recommendedName>
</protein>